<dbReference type="AlphaFoldDB" id="A0A4U0P0M5"/>
<evidence type="ECO:0000313" key="3">
    <source>
        <dbReference type="EMBL" id="TJZ60767.1"/>
    </source>
</evidence>
<evidence type="ECO:0000313" key="4">
    <source>
        <dbReference type="Proteomes" id="UP000306808"/>
    </source>
</evidence>
<dbReference type="InterPro" id="IPR037066">
    <property type="entry name" value="Plug_dom_sf"/>
</dbReference>
<keyword evidence="3" id="KW-0675">Receptor</keyword>
<dbReference type="InterPro" id="IPR012910">
    <property type="entry name" value="Plug_dom"/>
</dbReference>
<dbReference type="InterPro" id="IPR039426">
    <property type="entry name" value="TonB-dep_rcpt-like"/>
</dbReference>
<feature type="domain" description="TonB-dependent receptor plug" evidence="2">
    <location>
        <begin position="121"/>
        <end position="223"/>
    </location>
</feature>
<comment type="caution">
    <text evidence="3">The sequence shown here is derived from an EMBL/GenBank/DDBJ whole genome shotgun (WGS) entry which is preliminary data.</text>
</comment>
<reference evidence="3 4" key="1">
    <citation type="submission" date="2019-04" db="EMBL/GenBank/DDBJ databases">
        <title>Sphingobacterium olei sp. nov., isolated from oil-contaminated soil.</title>
        <authorList>
            <person name="Liu B."/>
        </authorList>
    </citation>
    <scope>NUCLEOTIDE SEQUENCE [LARGE SCALE GENOMIC DNA]</scope>
    <source>
        <strain evidence="3 4">HAL-9</strain>
    </source>
</reference>
<name>A0A4U0P0M5_9SPHI</name>
<dbReference type="InterPro" id="IPR008969">
    <property type="entry name" value="CarboxyPept-like_regulatory"/>
</dbReference>
<comment type="subcellular location">
    <subcellularLocation>
        <location evidence="1">Cell outer membrane</location>
        <topology evidence="1">Multi-pass membrane protein</topology>
    </subcellularLocation>
</comment>
<dbReference type="FunFam" id="2.170.130.10:FF:000003">
    <property type="entry name" value="SusC/RagA family TonB-linked outer membrane protein"/>
    <property type="match status" value="1"/>
</dbReference>
<dbReference type="RefSeq" id="WP_136901606.1">
    <property type="nucleotide sequence ID" value="NZ_SUME01000004.1"/>
</dbReference>
<dbReference type="NCBIfam" id="TIGR04057">
    <property type="entry name" value="SusC_RagA_signa"/>
    <property type="match status" value="1"/>
</dbReference>
<accession>A0A4U0P0M5</accession>
<keyword evidence="1" id="KW-0812">Transmembrane</keyword>
<keyword evidence="1" id="KW-0998">Cell outer membrane</keyword>
<gene>
    <name evidence="3" type="ORF">FAZ15_12345</name>
</gene>
<keyword evidence="1" id="KW-1134">Transmembrane beta strand</keyword>
<keyword evidence="1" id="KW-0472">Membrane</keyword>
<dbReference type="EMBL" id="SUME01000004">
    <property type="protein sequence ID" value="TJZ60767.1"/>
    <property type="molecule type" value="Genomic_DNA"/>
</dbReference>
<dbReference type="OrthoDB" id="603589at2"/>
<dbReference type="InterPro" id="IPR023996">
    <property type="entry name" value="TonB-dep_OMP_SusC/RagA"/>
</dbReference>
<dbReference type="Gene3D" id="2.170.130.10">
    <property type="entry name" value="TonB-dependent receptor, plug domain"/>
    <property type="match status" value="1"/>
</dbReference>
<dbReference type="InterPro" id="IPR023997">
    <property type="entry name" value="TonB-dep_OMP_SusC/RagA_CS"/>
</dbReference>
<dbReference type="Proteomes" id="UP000306808">
    <property type="component" value="Unassembled WGS sequence"/>
</dbReference>
<comment type="similarity">
    <text evidence="1">Belongs to the TonB-dependent receptor family.</text>
</comment>
<keyword evidence="1" id="KW-0813">Transport</keyword>
<dbReference type="PROSITE" id="PS52016">
    <property type="entry name" value="TONB_DEPENDENT_REC_3"/>
    <property type="match status" value="1"/>
</dbReference>
<dbReference type="NCBIfam" id="TIGR04056">
    <property type="entry name" value="OMP_RagA_SusC"/>
    <property type="match status" value="1"/>
</dbReference>
<keyword evidence="4" id="KW-1185">Reference proteome</keyword>
<evidence type="ECO:0000259" key="2">
    <source>
        <dbReference type="Pfam" id="PF07715"/>
    </source>
</evidence>
<dbReference type="Pfam" id="PF13715">
    <property type="entry name" value="CarbopepD_reg_2"/>
    <property type="match status" value="1"/>
</dbReference>
<dbReference type="GO" id="GO:0009279">
    <property type="term" value="C:cell outer membrane"/>
    <property type="evidence" value="ECO:0007669"/>
    <property type="project" value="UniProtKB-SubCell"/>
</dbReference>
<protein>
    <submittedName>
        <fullName evidence="3">TonB-dependent receptor</fullName>
    </submittedName>
</protein>
<sequence>MKKKCLLWWILILVSLIGSVHGQENLQISGIVVDEAGQPIDGATAYLRDKIGIGTSTNKEGKFTIKASRNDVVIFKYIGYKDVEYLITDAKNDLKIQFSEKAEELEEVMVVGLGTQRKISNVAAVTSLNVKDLQTPAASIANLLGGRAAGVISLQSSGEPGKNISEFWVRGIGTFGANSSALVLIDGLEGNINSIDPADIASFSILKDASATAVYGVRGANGVVLVTTKRGQVDKLSITARANATLSHLNRLPNYLRAYDYGVMANEARLVRGESPIYTEVELDIIQDGTDRDMYPDVSWQDEVLNPTGLRNSYYASARGGAQVARYFLSLGASSDRAAYKYDKNSVYAANTGYKTYNYRTNIDLELTPSTTLFFGTDGFMSVNNNPGVANTDFIWYSQSNLNPLLLPTQYSNGQFPATSATESLRSPKVMINQMGRRTNQEFLGKFTLALDQKLDFIAPGLRIRGQGAYDIQSFFSESRLLAPALYQAVGRDQQGELITIERVPASTVSYGRNTDQYRKYHFESTLNYDRLIGENHRTSALIYYYLSDRKRANEGTNNLNSIPIRYQGVSSRFTYGYKDTYMVDINFGYTGSENFQPGRQYGFFPSIAGGWIPSNYDFVKKKLPWITLLKFRGSYGTVGNDRITNNQRFPYLTVVNDYIVSPWGASILNEAVNESRIGADNLQWEKAIKSNIGMELNIFDDRINIVMDVFDDQRNGIFMQRVQVPAYAGLVTMPYGNVGRMKSLGADGSVSYRQTINNNTSFTVRGNFTYSKNNVQNWEEANPKYPYQEISGYPYGSIRGYQAIGLFKDWDDVNNSPAQFGKVMPGDIKYRDINGDGNITSDDQVPLTRNTFPMLMYGFGGEFNYKKFTLGVLFKGTGKTDFFFSGGGVGTGYIPFFNGVQGNVITLAHDPANRWIPMDYALAHGIDPSLAENPNARFPRLTYGNNNNNSQRSDFWLGDARYLRLQEVNLNYNIRGKFLQNLKISSIDLQFVANNIYIWDNVKLFDPELAYRNGEVYPIPSSYIMQLYINL</sequence>
<organism evidence="3 4">
    <name type="scientific">Sphingobacterium olei</name>
    <dbReference type="NCBI Taxonomy" id="2571155"/>
    <lineage>
        <taxon>Bacteria</taxon>
        <taxon>Pseudomonadati</taxon>
        <taxon>Bacteroidota</taxon>
        <taxon>Sphingobacteriia</taxon>
        <taxon>Sphingobacteriales</taxon>
        <taxon>Sphingobacteriaceae</taxon>
        <taxon>Sphingobacterium</taxon>
    </lineage>
</organism>
<proteinExistence type="inferred from homology"/>
<dbReference type="Pfam" id="PF07715">
    <property type="entry name" value="Plug"/>
    <property type="match status" value="1"/>
</dbReference>
<dbReference type="SUPFAM" id="SSF56935">
    <property type="entry name" value="Porins"/>
    <property type="match status" value="1"/>
</dbReference>
<dbReference type="SUPFAM" id="SSF49464">
    <property type="entry name" value="Carboxypeptidase regulatory domain-like"/>
    <property type="match status" value="1"/>
</dbReference>
<evidence type="ECO:0000256" key="1">
    <source>
        <dbReference type="PROSITE-ProRule" id="PRU01360"/>
    </source>
</evidence>